<proteinExistence type="predicted"/>
<evidence type="ECO:0000256" key="2">
    <source>
        <dbReference type="ARBA" id="ARBA00022827"/>
    </source>
</evidence>
<dbReference type="InterPro" id="IPR016164">
    <property type="entry name" value="FAD-linked_Oxase-like_C"/>
</dbReference>
<reference evidence="4 5" key="1">
    <citation type="journal article" date="2022" name="Front. Microbiol.">
        <title>Identification and characterization of a novel class of self-sufficient cytochrome P450 hydroxylase involved in cyclohexanecarboxylate degradation in Paraburkholderia terrae strain KU-64.</title>
        <authorList>
            <person name="Yamamoto T."/>
            <person name="Hasegawa Y."/>
            <person name="Iwaki H."/>
        </authorList>
    </citation>
    <scope>NUCLEOTIDE SEQUENCE [LARGE SCALE GENOMIC DNA]</scope>
    <source>
        <strain evidence="4 5">KU-64</strain>
    </source>
</reference>
<evidence type="ECO:0000259" key="3">
    <source>
        <dbReference type="Pfam" id="PF09330"/>
    </source>
</evidence>
<dbReference type="InterPro" id="IPR016167">
    <property type="entry name" value="FAD-bd_PCMH_sub1"/>
</dbReference>
<keyword evidence="2" id="KW-0274">FAD</keyword>
<accession>A0ABM7TW63</accession>
<feature type="domain" description="D-lactate dehydrogenase membrane binding C-terminal" evidence="3">
    <location>
        <begin position="46"/>
        <end position="79"/>
    </location>
</feature>
<sequence length="84" mass="9348">MTRADKRIVKIGANRSRKDDERIAGQIRKIDAPPVQTMAVGQHDKHVYAKPALAAFYQKLDPCNCFNPGIGQTSSFAKYREAAD</sequence>
<protein>
    <recommendedName>
        <fullName evidence="3">D-lactate dehydrogenase membrane binding C-terminal domain-containing protein</fullName>
    </recommendedName>
</protein>
<dbReference type="SUPFAM" id="SSF55103">
    <property type="entry name" value="FAD-linked oxidases, C-terminal domain"/>
    <property type="match status" value="1"/>
</dbReference>
<evidence type="ECO:0000313" key="4">
    <source>
        <dbReference type="EMBL" id="BCZ82994.1"/>
    </source>
</evidence>
<keyword evidence="1" id="KW-0285">Flavoprotein</keyword>
<dbReference type="EMBL" id="AP024957">
    <property type="protein sequence ID" value="BCZ82994.1"/>
    <property type="molecule type" value="Genomic_DNA"/>
</dbReference>
<dbReference type="Pfam" id="PF09330">
    <property type="entry name" value="Lact-deh-memb"/>
    <property type="match status" value="1"/>
</dbReference>
<organism evidence="4 5">
    <name type="scientific">Paraburkholderia terrae</name>
    <dbReference type="NCBI Taxonomy" id="311230"/>
    <lineage>
        <taxon>Bacteria</taxon>
        <taxon>Pseudomonadati</taxon>
        <taxon>Pseudomonadota</taxon>
        <taxon>Betaproteobacteria</taxon>
        <taxon>Burkholderiales</taxon>
        <taxon>Burkholderiaceae</taxon>
        <taxon>Paraburkholderia</taxon>
    </lineage>
</organism>
<name>A0ABM7TW63_9BURK</name>
<evidence type="ECO:0000256" key="1">
    <source>
        <dbReference type="ARBA" id="ARBA00022630"/>
    </source>
</evidence>
<gene>
    <name evidence="4" type="ORF">PTKU64_66690</name>
</gene>
<dbReference type="Proteomes" id="UP001319874">
    <property type="component" value="Chromosome 3"/>
</dbReference>
<keyword evidence="5" id="KW-1185">Reference proteome</keyword>
<dbReference type="InterPro" id="IPR015409">
    <property type="entry name" value="Lactate_DH_C"/>
</dbReference>
<evidence type="ECO:0000313" key="5">
    <source>
        <dbReference type="Proteomes" id="UP001319874"/>
    </source>
</evidence>
<dbReference type="Gene3D" id="3.30.43.10">
    <property type="entry name" value="Uridine Diphospho-n-acetylenolpyruvylglucosamine Reductase, domain 2"/>
    <property type="match status" value="1"/>
</dbReference>